<dbReference type="Gene3D" id="3.30.720.100">
    <property type="match status" value="1"/>
</dbReference>
<name>A0A1J5RLR7_9ZZZZ</name>
<dbReference type="EMBL" id="MLJW01000345">
    <property type="protein sequence ID" value="OIQ89085.1"/>
    <property type="molecule type" value="Genomic_DNA"/>
</dbReference>
<feature type="region of interest" description="Disordered" evidence="1">
    <location>
        <begin position="1"/>
        <end position="53"/>
    </location>
</feature>
<dbReference type="InterPro" id="IPR028973">
    <property type="entry name" value="PhnB-like"/>
</dbReference>
<organism evidence="3">
    <name type="scientific">mine drainage metagenome</name>
    <dbReference type="NCBI Taxonomy" id="410659"/>
    <lineage>
        <taxon>unclassified sequences</taxon>
        <taxon>metagenomes</taxon>
        <taxon>ecological metagenomes</taxon>
    </lineage>
</organism>
<sequence>MGENDHAAMDSRPAYRPLSLASGLRHSPFTQAAGPADPVTRKAKPMPTTTPFPWFDGRAEAAAPFYVSVLKNSWITSTRDGYGHPGRNPMETGMIPDVALLQQAHVQD</sequence>
<accession>A0A1J5RLR7</accession>
<comment type="caution">
    <text evidence="3">The sequence shown here is derived from an EMBL/GenBank/DDBJ whole genome shotgun (WGS) entry which is preliminary data.</text>
</comment>
<dbReference type="SUPFAM" id="SSF54593">
    <property type="entry name" value="Glyoxalase/Bleomycin resistance protein/Dihydroxybiphenyl dioxygenase"/>
    <property type="match status" value="1"/>
</dbReference>
<feature type="domain" description="PhnB-like" evidence="2">
    <location>
        <begin position="49"/>
        <end position="80"/>
    </location>
</feature>
<reference evidence="3" key="1">
    <citation type="submission" date="2016-10" db="EMBL/GenBank/DDBJ databases">
        <title>Sequence of Gallionella enrichment culture.</title>
        <authorList>
            <person name="Poehlein A."/>
            <person name="Muehling M."/>
            <person name="Daniel R."/>
        </authorList>
    </citation>
    <scope>NUCLEOTIDE SEQUENCE</scope>
</reference>
<dbReference type="InterPro" id="IPR029068">
    <property type="entry name" value="Glyas_Bleomycin-R_OHBP_Dase"/>
</dbReference>
<proteinExistence type="predicted"/>
<evidence type="ECO:0000259" key="2">
    <source>
        <dbReference type="Pfam" id="PF06983"/>
    </source>
</evidence>
<evidence type="ECO:0000313" key="3">
    <source>
        <dbReference type="EMBL" id="OIQ89085.1"/>
    </source>
</evidence>
<dbReference type="Pfam" id="PF06983">
    <property type="entry name" value="3-dmu-9_3-mt"/>
    <property type="match status" value="1"/>
</dbReference>
<dbReference type="AlphaFoldDB" id="A0A1J5RLR7"/>
<evidence type="ECO:0000256" key="1">
    <source>
        <dbReference type="SAM" id="MobiDB-lite"/>
    </source>
</evidence>
<protein>
    <recommendedName>
        <fullName evidence="2">PhnB-like domain-containing protein</fullName>
    </recommendedName>
</protein>
<gene>
    <name evidence="3" type="ORF">GALL_290300</name>
</gene>